<dbReference type="GO" id="GO:0000155">
    <property type="term" value="F:phosphorelay sensor kinase activity"/>
    <property type="evidence" value="ECO:0007669"/>
    <property type="project" value="InterPro"/>
</dbReference>
<evidence type="ECO:0000256" key="5">
    <source>
        <dbReference type="ARBA" id="ARBA00022679"/>
    </source>
</evidence>
<name>A0A6B3SNR1_9BURK</name>
<dbReference type="GO" id="GO:0005886">
    <property type="term" value="C:plasma membrane"/>
    <property type="evidence" value="ECO:0007669"/>
    <property type="project" value="TreeGrafter"/>
</dbReference>
<dbReference type="InterPro" id="IPR003594">
    <property type="entry name" value="HATPase_dom"/>
</dbReference>
<dbReference type="PROSITE" id="PS50885">
    <property type="entry name" value="HAMP"/>
    <property type="match status" value="1"/>
</dbReference>
<sequence length="459" mass="50685">MIKVGKSLYARLVVRMAAVLAASAVLLLGAIWFSTQIAVDDAYDRILTGSALQIAENLWYEHDRVNIDLPVAAFAMLTPGDRVLFNVLGPDGRSIAGDPDFRPDIPWKKLDSGPVLMDGHYQDLPIRIAVIGRAMPVASGNRWAVVMMAQSRNARSAFLQGFVTKVLLVILVTGILTAIAGMFTLFQALSPLKRIESAIQQRDLNDLQPLQMTVPGELHAVVSAINAFMVRLAARRQIMQRVIGEAAHQLRTPVTALISQLELLDAETDEDKRQAYLERLRQRLHDLGSLVNQLLQHAMVLHRADAVPKARIDLKALTRKEAMEVLSEADRPLDLELRVPDGDCFVDADEVSVREALRNVLRNALKHGARSFLHIEMNDLGAQVEIRVIEDGPGIPETEWARVREPFSARDTAAGGASLGLSIVDEVMRAHRGELRFERVAGQRFAVILRFPSSGVPTP</sequence>
<feature type="domain" description="Histidine kinase" evidence="12">
    <location>
        <begin position="245"/>
        <end position="455"/>
    </location>
</feature>
<dbReference type="SUPFAM" id="SSF47384">
    <property type="entry name" value="Homodimeric domain of signal transducing histidine kinase"/>
    <property type="match status" value="1"/>
</dbReference>
<keyword evidence="5" id="KW-0808">Transferase</keyword>
<evidence type="ECO:0000256" key="10">
    <source>
        <dbReference type="ARBA" id="ARBA00023136"/>
    </source>
</evidence>
<keyword evidence="15" id="KW-1185">Reference proteome</keyword>
<comment type="catalytic activity">
    <reaction evidence="1">
        <text>ATP + protein L-histidine = ADP + protein N-phospho-L-histidine.</text>
        <dbReference type="EC" id="2.7.13.3"/>
    </reaction>
</comment>
<evidence type="ECO:0000259" key="12">
    <source>
        <dbReference type="PROSITE" id="PS50109"/>
    </source>
</evidence>
<feature type="transmembrane region" description="Helical" evidence="11">
    <location>
        <begin position="124"/>
        <end position="145"/>
    </location>
</feature>
<keyword evidence="4" id="KW-0597">Phosphoprotein</keyword>
<evidence type="ECO:0000256" key="2">
    <source>
        <dbReference type="ARBA" id="ARBA00004370"/>
    </source>
</evidence>
<evidence type="ECO:0000256" key="11">
    <source>
        <dbReference type="SAM" id="Phobius"/>
    </source>
</evidence>
<dbReference type="Pfam" id="PF02518">
    <property type="entry name" value="HATPase_c"/>
    <property type="match status" value="1"/>
</dbReference>
<proteinExistence type="predicted"/>
<dbReference type="RefSeq" id="WP_163960827.1">
    <property type="nucleotide sequence ID" value="NZ_JAAIVB010000012.1"/>
</dbReference>
<dbReference type="InterPro" id="IPR003661">
    <property type="entry name" value="HisK_dim/P_dom"/>
</dbReference>
<evidence type="ECO:0000256" key="9">
    <source>
        <dbReference type="ARBA" id="ARBA00023012"/>
    </source>
</evidence>
<keyword evidence="9" id="KW-0902">Two-component regulatory system</keyword>
<dbReference type="SUPFAM" id="SSF55874">
    <property type="entry name" value="ATPase domain of HSP90 chaperone/DNA topoisomerase II/histidine kinase"/>
    <property type="match status" value="1"/>
</dbReference>
<feature type="transmembrane region" description="Helical" evidence="11">
    <location>
        <begin position="166"/>
        <end position="186"/>
    </location>
</feature>
<comment type="subcellular location">
    <subcellularLocation>
        <location evidence="2">Membrane</location>
    </subcellularLocation>
</comment>
<keyword evidence="10 11" id="KW-0472">Membrane</keyword>
<evidence type="ECO:0000259" key="13">
    <source>
        <dbReference type="PROSITE" id="PS50885"/>
    </source>
</evidence>
<evidence type="ECO:0000256" key="4">
    <source>
        <dbReference type="ARBA" id="ARBA00022553"/>
    </source>
</evidence>
<dbReference type="InterPro" id="IPR050428">
    <property type="entry name" value="TCS_sensor_his_kinase"/>
</dbReference>
<dbReference type="SMART" id="SM00387">
    <property type="entry name" value="HATPase_c"/>
    <property type="match status" value="1"/>
</dbReference>
<dbReference type="Gene3D" id="3.30.565.10">
    <property type="entry name" value="Histidine kinase-like ATPase, C-terminal domain"/>
    <property type="match status" value="1"/>
</dbReference>
<evidence type="ECO:0000313" key="14">
    <source>
        <dbReference type="EMBL" id="NEX60336.1"/>
    </source>
</evidence>
<feature type="transmembrane region" description="Helical" evidence="11">
    <location>
        <begin position="12"/>
        <end position="33"/>
    </location>
</feature>
<dbReference type="EC" id="2.7.13.3" evidence="3"/>
<dbReference type="PANTHER" id="PTHR45436:SF1">
    <property type="entry name" value="SENSOR PROTEIN QSEC"/>
    <property type="match status" value="1"/>
</dbReference>
<evidence type="ECO:0000256" key="6">
    <source>
        <dbReference type="ARBA" id="ARBA00022692"/>
    </source>
</evidence>
<gene>
    <name evidence="14" type="ORF">G3574_04530</name>
</gene>
<dbReference type="InterPro" id="IPR005467">
    <property type="entry name" value="His_kinase_dom"/>
</dbReference>
<feature type="domain" description="HAMP" evidence="13">
    <location>
        <begin position="186"/>
        <end position="237"/>
    </location>
</feature>
<dbReference type="CDD" id="cd00082">
    <property type="entry name" value="HisKA"/>
    <property type="match status" value="1"/>
</dbReference>
<dbReference type="InterPro" id="IPR013727">
    <property type="entry name" value="2CSK_N"/>
</dbReference>
<comment type="caution">
    <text evidence="14">The sequence shown here is derived from an EMBL/GenBank/DDBJ whole genome shotgun (WGS) entry which is preliminary data.</text>
</comment>
<dbReference type="PROSITE" id="PS50109">
    <property type="entry name" value="HIS_KIN"/>
    <property type="match status" value="1"/>
</dbReference>
<dbReference type="EMBL" id="JAAIVB010000012">
    <property type="protein sequence ID" value="NEX60336.1"/>
    <property type="molecule type" value="Genomic_DNA"/>
</dbReference>
<keyword evidence="8 11" id="KW-1133">Transmembrane helix</keyword>
<evidence type="ECO:0000256" key="1">
    <source>
        <dbReference type="ARBA" id="ARBA00000085"/>
    </source>
</evidence>
<evidence type="ECO:0000256" key="7">
    <source>
        <dbReference type="ARBA" id="ARBA00022777"/>
    </source>
</evidence>
<protein>
    <recommendedName>
        <fullName evidence="3">histidine kinase</fullName>
        <ecNumber evidence="3">2.7.13.3</ecNumber>
    </recommendedName>
</protein>
<dbReference type="InterPro" id="IPR003660">
    <property type="entry name" value="HAMP_dom"/>
</dbReference>
<dbReference type="AlphaFoldDB" id="A0A6B3SNR1"/>
<dbReference type="PANTHER" id="PTHR45436">
    <property type="entry name" value="SENSOR HISTIDINE KINASE YKOH"/>
    <property type="match status" value="1"/>
</dbReference>
<dbReference type="InterPro" id="IPR004358">
    <property type="entry name" value="Sig_transdc_His_kin-like_C"/>
</dbReference>
<dbReference type="Gene3D" id="1.10.287.130">
    <property type="match status" value="1"/>
</dbReference>
<dbReference type="InterPro" id="IPR036097">
    <property type="entry name" value="HisK_dim/P_sf"/>
</dbReference>
<organism evidence="14 15">
    <name type="scientific">Noviherbaspirillum galbum</name>
    <dbReference type="NCBI Taxonomy" id="2709383"/>
    <lineage>
        <taxon>Bacteria</taxon>
        <taxon>Pseudomonadati</taxon>
        <taxon>Pseudomonadota</taxon>
        <taxon>Betaproteobacteria</taxon>
        <taxon>Burkholderiales</taxon>
        <taxon>Oxalobacteraceae</taxon>
        <taxon>Noviherbaspirillum</taxon>
    </lineage>
</organism>
<keyword evidence="7 14" id="KW-0418">Kinase</keyword>
<accession>A0A6B3SNR1</accession>
<keyword evidence="6 11" id="KW-0812">Transmembrane</keyword>
<dbReference type="Proteomes" id="UP000482155">
    <property type="component" value="Unassembled WGS sequence"/>
</dbReference>
<reference evidence="14 15" key="1">
    <citation type="submission" date="2020-02" db="EMBL/GenBank/DDBJ databases">
        <authorList>
            <person name="Kim M.K."/>
        </authorList>
    </citation>
    <scope>NUCLEOTIDE SEQUENCE [LARGE SCALE GENOMIC DNA]</scope>
    <source>
        <strain evidence="14 15">17J57-3</strain>
    </source>
</reference>
<dbReference type="SMART" id="SM00388">
    <property type="entry name" value="HisKA"/>
    <property type="match status" value="1"/>
</dbReference>
<dbReference type="Pfam" id="PF00512">
    <property type="entry name" value="HisKA"/>
    <property type="match status" value="1"/>
</dbReference>
<dbReference type="Pfam" id="PF08521">
    <property type="entry name" value="2CSK_N"/>
    <property type="match status" value="1"/>
</dbReference>
<dbReference type="PRINTS" id="PR00344">
    <property type="entry name" value="BCTRLSENSOR"/>
</dbReference>
<evidence type="ECO:0000256" key="3">
    <source>
        <dbReference type="ARBA" id="ARBA00012438"/>
    </source>
</evidence>
<evidence type="ECO:0000256" key="8">
    <source>
        <dbReference type="ARBA" id="ARBA00022989"/>
    </source>
</evidence>
<dbReference type="InterPro" id="IPR036890">
    <property type="entry name" value="HATPase_C_sf"/>
</dbReference>
<evidence type="ECO:0000313" key="15">
    <source>
        <dbReference type="Proteomes" id="UP000482155"/>
    </source>
</evidence>